<feature type="transmembrane region" description="Helical" evidence="6">
    <location>
        <begin position="248"/>
        <end position="267"/>
    </location>
</feature>
<dbReference type="GO" id="GO:0016020">
    <property type="term" value="C:membrane"/>
    <property type="evidence" value="ECO:0007669"/>
    <property type="project" value="UniProtKB-SubCell"/>
</dbReference>
<feature type="transmembrane region" description="Helical" evidence="6">
    <location>
        <begin position="187"/>
        <end position="213"/>
    </location>
</feature>
<evidence type="ECO:0000313" key="7">
    <source>
        <dbReference type="EMBL" id="CDW84436.1"/>
    </source>
</evidence>
<evidence type="ECO:0000256" key="5">
    <source>
        <dbReference type="ARBA" id="ARBA00023136"/>
    </source>
</evidence>
<keyword evidence="5 6" id="KW-0472">Membrane</keyword>
<comment type="subcellular location">
    <subcellularLocation>
        <location evidence="1">Membrane</location>
        <topology evidence="1">Multi-pass membrane protein</topology>
    </subcellularLocation>
</comment>
<feature type="transmembrane region" description="Helical" evidence="6">
    <location>
        <begin position="44"/>
        <end position="65"/>
    </location>
</feature>
<dbReference type="OrthoDB" id="5963193at2759"/>
<feature type="transmembrane region" description="Helical" evidence="6">
    <location>
        <begin position="219"/>
        <end position="239"/>
    </location>
</feature>
<dbReference type="OMA" id="KSPQWWD"/>
<evidence type="ECO:0000256" key="1">
    <source>
        <dbReference type="ARBA" id="ARBA00004141"/>
    </source>
</evidence>
<feature type="transmembrane region" description="Helical" evidence="6">
    <location>
        <begin position="121"/>
        <end position="140"/>
    </location>
</feature>
<dbReference type="Pfam" id="PF03348">
    <property type="entry name" value="Serinc"/>
    <property type="match status" value="1"/>
</dbReference>
<sequence length="439" mass="49120">MGGILCCCAGQAACCAGEAFCRVICCACKACGVNPKNFAKISYVLFDTFWVAISILLMFTLQPLFEKYDYLLECNEESGGGSACFGTSAVLRMSFVLFIFHLMILLTILPKIPCSSIFHDGCWTIKFLIVVAIYIAVFWIPNNFYWGWAHFARIVSGLYLIIQVILLIIVAYSLNDKLVGEFENGNGCLGGVLISITTIFTLGSIAFIVMQYIWFRECAGPIVIVTYTLVFVIIFYALIPIRTRKDSSIFTSSMVSAYVVFLSWSAIASMPDEQCNPFLYKDENLVSQIIIGGFFTFSSLIGISVLTTNKNVKSGGPNDNDKKIGENAKYVLAEDMEEAKPENLDNVEVNGQVKSPRELGIFPITSSTLIFQFIMLLASLYYPMLITNWGDPKINDNKSNFFQANWISFWVKLCSQWVCIALYSFSLLAPLLCKNRDFY</sequence>
<accession>A0A078AR41</accession>
<keyword evidence="8" id="KW-1185">Reference proteome</keyword>
<keyword evidence="3 6" id="KW-0812">Transmembrane</keyword>
<feature type="transmembrane region" description="Helical" evidence="6">
    <location>
        <begin position="359"/>
        <end position="382"/>
    </location>
</feature>
<protein>
    <recommendedName>
        <fullName evidence="9">Serine incorporator</fullName>
    </recommendedName>
</protein>
<dbReference type="AlphaFoldDB" id="A0A078AR41"/>
<organism evidence="7 8">
    <name type="scientific">Stylonychia lemnae</name>
    <name type="common">Ciliate</name>
    <dbReference type="NCBI Taxonomy" id="5949"/>
    <lineage>
        <taxon>Eukaryota</taxon>
        <taxon>Sar</taxon>
        <taxon>Alveolata</taxon>
        <taxon>Ciliophora</taxon>
        <taxon>Intramacronucleata</taxon>
        <taxon>Spirotrichea</taxon>
        <taxon>Stichotrichia</taxon>
        <taxon>Sporadotrichida</taxon>
        <taxon>Oxytrichidae</taxon>
        <taxon>Stylonychinae</taxon>
        <taxon>Stylonychia</taxon>
    </lineage>
</organism>
<feature type="transmembrane region" description="Helical" evidence="6">
    <location>
        <begin position="409"/>
        <end position="433"/>
    </location>
</feature>
<evidence type="ECO:0000256" key="4">
    <source>
        <dbReference type="ARBA" id="ARBA00022989"/>
    </source>
</evidence>
<reference evidence="7 8" key="1">
    <citation type="submission" date="2014-06" db="EMBL/GenBank/DDBJ databases">
        <authorList>
            <person name="Swart Estienne"/>
        </authorList>
    </citation>
    <scope>NUCLEOTIDE SEQUENCE [LARGE SCALE GENOMIC DNA]</scope>
    <source>
        <strain evidence="7 8">130c</strain>
    </source>
</reference>
<dbReference type="EMBL" id="CCKQ01012798">
    <property type="protein sequence ID" value="CDW84436.1"/>
    <property type="molecule type" value="Genomic_DNA"/>
</dbReference>
<evidence type="ECO:0000256" key="3">
    <source>
        <dbReference type="ARBA" id="ARBA00022692"/>
    </source>
</evidence>
<evidence type="ECO:0000256" key="2">
    <source>
        <dbReference type="ARBA" id="ARBA00006665"/>
    </source>
</evidence>
<dbReference type="PANTHER" id="PTHR10383">
    <property type="entry name" value="SERINE INCORPORATOR"/>
    <property type="match status" value="1"/>
</dbReference>
<dbReference type="InParanoid" id="A0A078AR41"/>
<evidence type="ECO:0000313" key="8">
    <source>
        <dbReference type="Proteomes" id="UP000039865"/>
    </source>
</evidence>
<evidence type="ECO:0008006" key="9">
    <source>
        <dbReference type="Google" id="ProtNLM"/>
    </source>
</evidence>
<gene>
    <name evidence="7" type="primary">Contig19531.g939</name>
    <name evidence="7" type="ORF">STYLEM_13499</name>
</gene>
<name>A0A078AR41_STYLE</name>
<keyword evidence="4 6" id="KW-1133">Transmembrane helix</keyword>
<dbReference type="PANTHER" id="PTHR10383:SF9">
    <property type="entry name" value="SERINE INCORPORATOR, ISOFORM F"/>
    <property type="match status" value="1"/>
</dbReference>
<feature type="transmembrane region" description="Helical" evidence="6">
    <location>
        <begin position="152"/>
        <end position="175"/>
    </location>
</feature>
<feature type="transmembrane region" description="Helical" evidence="6">
    <location>
        <begin position="85"/>
        <end position="109"/>
    </location>
</feature>
<comment type="similarity">
    <text evidence="2">Belongs to the TDE1 family.</text>
</comment>
<evidence type="ECO:0000256" key="6">
    <source>
        <dbReference type="SAM" id="Phobius"/>
    </source>
</evidence>
<dbReference type="Proteomes" id="UP000039865">
    <property type="component" value="Unassembled WGS sequence"/>
</dbReference>
<proteinExistence type="inferred from homology"/>
<dbReference type="InterPro" id="IPR005016">
    <property type="entry name" value="TDE1/TMS"/>
</dbReference>
<feature type="transmembrane region" description="Helical" evidence="6">
    <location>
        <begin position="287"/>
        <end position="306"/>
    </location>
</feature>